<evidence type="ECO:0000256" key="1">
    <source>
        <dbReference type="ARBA" id="ARBA00023002"/>
    </source>
</evidence>
<dbReference type="GO" id="GO:0006571">
    <property type="term" value="P:tyrosine biosynthetic process"/>
    <property type="evidence" value="ECO:0007669"/>
    <property type="project" value="InterPro"/>
</dbReference>
<dbReference type="InterPro" id="IPR050812">
    <property type="entry name" value="Preph/Arog_dehydrog"/>
</dbReference>
<dbReference type="Gene3D" id="1.10.3660.10">
    <property type="entry name" value="6-phosphogluconate dehydrogenase C-terminal like domain"/>
    <property type="match status" value="1"/>
</dbReference>
<keyword evidence="1" id="KW-0560">Oxidoreductase</keyword>
<dbReference type="SUPFAM" id="SSF51735">
    <property type="entry name" value="NAD(P)-binding Rossmann-fold domains"/>
    <property type="match status" value="1"/>
</dbReference>
<protein>
    <submittedName>
        <fullName evidence="5">Unannotated protein</fullName>
    </submittedName>
</protein>
<dbReference type="InterPro" id="IPR036291">
    <property type="entry name" value="NAD(P)-bd_dom_sf"/>
</dbReference>
<evidence type="ECO:0000256" key="2">
    <source>
        <dbReference type="ARBA" id="ARBA00023141"/>
    </source>
</evidence>
<dbReference type="SUPFAM" id="SSF48179">
    <property type="entry name" value="6-phosphogluconate dehydrogenase C-terminal domain-like"/>
    <property type="match status" value="1"/>
</dbReference>
<keyword evidence="2" id="KW-0028">Amino-acid biosynthesis</keyword>
<dbReference type="GO" id="GO:0008977">
    <property type="term" value="F:prephenate dehydrogenase (NAD+) activity"/>
    <property type="evidence" value="ECO:0007669"/>
    <property type="project" value="InterPro"/>
</dbReference>
<sequence length="361" mass="37648">MKDHRLTGPIKIVGTGLIGTSIGLALKSKGLEILLEDASPAVLNLAIDFGAGSKFQAGTNPEIVIVCTPPDVTAQVVAEQLKAHPGVTVTDVASVKGTVLTALQQQGVDLANYVGSHPMAGREQTGALAGRGDLFTGRPWVITPNKESSKESVLLVESLAHDLGASIVSMDPIEHDRAVALVSHAPQIVSSLLAARLASANGSDVSLAGQGLRDTTRIAASDPKLWMQILSANSQQVSDVLKSVRRDLDQILEALEDTAKPGSLTSIGKLLESGNQGVAKIPGKHGSSATKYAKVTVMIDDKPGELARLLTEIGQIGINLEDLTLEHATGAQVGLPELYVLPSSEAELVASLTERGWKIVG</sequence>
<accession>A0A6J6CV07</accession>
<keyword evidence="2" id="KW-0057">Aromatic amino acid biosynthesis</keyword>
<dbReference type="PROSITE" id="PS51176">
    <property type="entry name" value="PDH_ADH"/>
    <property type="match status" value="1"/>
</dbReference>
<dbReference type="SUPFAM" id="SSF55021">
    <property type="entry name" value="ACT-like"/>
    <property type="match status" value="1"/>
</dbReference>
<dbReference type="PANTHER" id="PTHR21363:SF0">
    <property type="entry name" value="PREPHENATE DEHYDROGENASE [NADP(+)]"/>
    <property type="match status" value="1"/>
</dbReference>
<dbReference type="InterPro" id="IPR008927">
    <property type="entry name" value="6-PGluconate_DH-like_C_sf"/>
</dbReference>
<name>A0A6J6CV07_9ZZZZ</name>
<dbReference type="NCBIfam" id="NF005112">
    <property type="entry name" value="PRK06545.2-4"/>
    <property type="match status" value="1"/>
</dbReference>
<dbReference type="Pfam" id="PF20463">
    <property type="entry name" value="PDH_C"/>
    <property type="match status" value="1"/>
</dbReference>
<dbReference type="PANTHER" id="PTHR21363">
    <property type="entry name" value="PREPHENATE DEHYDROGENASE"/>
    <property type="match status" value="1"/>
</dbReference>
<dbReference type="InterPro" id="IPR046826">
    <property type="entry name" value="PDH_N"/>
</dbReference>
<dbReference type="InterPro" id="IPR045865">
    <property type="entry name" value="ACT-like_dom_sf"/>
</dbReference>
<dbReference type="Gene3D" id="3.40.50.720">
    <property type="entry name" value="NAD(P)-binding Rossmann-like Domain"/>
    <property type="match status" value="1"/>
</dbReference>
<evidence type="ECO:0000259" key="4">
    <source>
        <dbReference type="PROSITE" id="PS51176"/>
    </source>
</evidence>
<dbReference type="GO" id="GO:0004665">
    <property type="term" value="F:prephenate dehydrogenase (NADP+) activity"/>
    <property type="evidence" value="ECO:0007669"/>
    <property type="project" value="InterPro"/>
</dbReference>
<evidence type="ECO:0000313" key="5">
    <source>
        <dbReference type="EMBL" id="CAB4555400.1"/>
    </source>
</evidence>
<dbReference type="AlphaFoldDB" id="A0A6J6CV07"/>
<comment type="pathway">
    <text evidence="3">Amino-acid biosynthesis.</text>
</comment>
<dbReference type="InterPro" id="IPR003099">
    <property type="entry name" value="Prephen_DH"/>
</dbReference>
<gene>
    <name evidence="5" type="ORF">UFOPK1581_00442</name>
</gene>
<evidence type="ECO:0000256" key="3">
    <source>
        <dbReference type="ARBA" id="ARBA00029440"/>
    </source>
</evidence>
<dbReference type="EMBL" id="CAEZTB010000057">
    <property type="protein sequence ID" value="CAB4555400.1"/>
    <property type="molecule type" value="Genomic_DNA"/>
</dbReference>
<dbReference type="InterPro" id="IPR046825">
    <property type="entry name" value="PDH_C"/>
</dbReference>
<dbReference type="GO" id="GO:0070403">
    <property type="term" value="F:NAD+ binding"/>
    <property type="evidence" value="ECO:0007669"/>
    <property type="project" value="InterPro"/>
</dbReference>
<dbReference type="Pfam" id="PF02153">
    <property type="entry name" value="PDH_N"/>
    <property type="match status" value="1"/>
</dbReference>
<feature type="domain" description="Prephenate/arogenate dehydrogenase" evidence="4">
    <location>
        <begin position="8"/>
        <end position="289"/>
    </location>
</feature>
<organism evidence="5">
    <name type="scientific">freshwater metagenome</name>
    <dbReference type="NCBI Taxonomy" id="449393"/>
    <lineage>
        <taxon>unclassified sequences</taxon>
        <taxon>metagenomes</taxon>
        <taxon>ecological metagenomes</taxon>
    </lineage>
</organism>
<proteinExistence type="predicted"/>
<reference evidence="5" key="1">
    <citation type="submission" date="2020-05" db="EMBL/GenBank/DDBJ databases">
        <authorList>
            <person name="Chiriac C."/>
            <person name="Salcher M."/>
            <person name="Ghai R."/>
            <person name="Kavagutti S V."/>
        </authorList>
    </citation>
    <scope>NUCLEOTIDE SEQUENCE</scope>
</reference>
<dbReference type="NCBIfam" id="NF005111">
    <property type="entry name" value="PRK06545.2-3"/>
    <property type="match status" value="1"/>
</dbReference>